<keyword evidence="7" id="KW-0862">Zinc</keyword>
<dbReference type="PROSITE" id="PS00518">
    <property type="entry name" value="ZF_RING_1"/>
    <property type="match status" value="1"/>
</dbReference>
<dbReference type="SUPFAM" id="SSF52540">
    <property type="entry name" value="P-loop containing nucleoside triphosphate hydrolases"/>
    <property type="match status" value="2"/>
</dbReference>
<sequence>MKLRSRSSDPSDKGKGIMDLSDNEDNGHLSSEDSDYNESSFEGMENEEVVPDYVTDSEDDKPKRRKSVSRRWKRKAQESVEQSDEETVVEVDNVSLEEEEDVVEVKKRTHTKRKKKTKPTLLWEIWEEETENWLDQHMNEDIDLDNLNELVAETVEPSPDLIMPLLRYQKEWLAWGLKQEESPSRGGILADEMGMGKTVQAIALVLAKRALCHEFGQQVDFSSDSSLPCVKATLVICPLIAVMQWVNEIDRFTSKGSNKVLVYHGANRAKTFFEFSEYDFIITTYSIVEAEYRKNVMPPKDRCKWCGKLFYKRKLQIHLKYFCGPDAVKTTKQSKQSKKNGKLGTKLSLSKEDLSDDEGDYKKKSNKNKKRQKKEKFETLVPSESPSCSGYKSVMKSILHSVKWDRLILDEAHYIKDRRCNTTRAVFALESSYKWALSGTPLQNRVGELYSLVRFLQITPYSYYLCKDCDCKVLDYSPNSTCPNCPHKSVRHFCWWNKYVANPIANRGRSDDGKRAMILLKDKVLKSILLRRTKKGRAADLALPPRIITLRRDYLDITEQDYYTSLYSESQAQFNTYVEAGTLMNNYAHIFDLLTRLRQAVDHPYLVVYSKTAVARRANESKPIDEQDQVCGLCHDVAEDPVVTSCEHVFCKSCLIDFCGSFGQPSCPSCSKPLTVDFTAKSDQEDHKKAKTTLKGFKSTSIINRIRLDDFQTSTKIDALREEIRFMVERDGSAKGIVFSQFTSFLDLIKYSLEKSGVKCVQLDGSMSMSARESVITRFTEDGECKIFLMSLKAGGVALNLTVASHVFLMDPWWNPAVEQQAQDRIHRIGQYKPIRVVRFVIENTIEERILNLQEKKKLVFEGTVGGCNEALGRLTEADMRFLFAN</sequence>
<dbReference type="InterPro" id="IPR027417">
    <property type="entry name" value="P-loop_NTPase"/>
</dbReference>
<dbReference type="InterPro" id="IPR001841">
    <property type="entry name" value="Znf_RING"/>
</dbReference>
<evidence type="ECO:0000256" key="1">
    <source>
        <dbReference type="ARBA" id="ARBA00008438"/>
    </source>
</evidence>
<dbReference type="PROSITE" id="PS51192">
    <property type="entry name" value="HELICASE_ATP_BIND_1"/>
    <property type="match status" value="1"/>
</dbReference>
<evidence type="ECO:0000259" key="13">
    <source>
        <dbReference type="PROSITE" id="PS51194"/>
    </source>
</evidence>
<dbReference type="GO" id="GO:0005524">
    <property type="term" value="F:ATP binding"/>
    <property type="evidence" value="ECO:0007669"/>
    <property type="project" value="UniProtKB-KW"/>
</dbReference>
<evidence type="ECO:0008006" key="16">
    <source>
        <dbReference type="Google" id="ProtNLM"/>
    </source>
</evidence>
<dbReference type="CDD" id="cd18008">
    <property type="entry name" value="DEXDc_SHPRH-like"/>
    <property type="match status" value="1"/>
</dbReference>
<reference evidence="14 15" key="1">
    <citation type="journal article" date="2017" name="Nat. Commun.">
        <title>Genome assembly with in vitro proximity ligation data and whole-genome triplication in lettuce.</title>
        <authorList>
            <person name="Reyes-Chin-Wo S."/>
            <person name="Wang Z."/>
            <person name="Yang X."/>
            <person name="Kozik A."/>
            <person name="Arikit S."/>
            <person name="Song C."/>
            <person name="Xia L."/>
            <person name="Froenicke L."/>
            <person name="Lavelle D.O."/>
            <person name="Truco M.J."/>
            <person name="Xia R."/>
            <person name="Zhu S."/>
            <person name="Xu C."/>
            <person name="Xu H."/>
            <person name="Xu X."/>
            <person name="Cox K."/>
            <person name="Korf I."/>
            <person name="Meyers B.C."/>
            <person name="Michelmore R.W."/>
        </authorList>
    </citation>
    <scope>NUCLEOTIDE SEQUENCE [LARGE SCALE GENOMIC DNA]</scope>
    <source>
        <strain evidence="15">cv. Salinas</strain>
        <tissue evidence="14">Seedlings</tissue>
    </source>
</reference>
<keyword evidence="5" id="KW-0378">Hydrolase</keyword>
<name>A0A9R1UCU4_LACSA</name>
<dbReference type="GO" id="GO:0005634">
    <property type="term" value="C:nucleus"/>
    <property type="evidence" value="ECO:0000318"/>
    <property type="project" value="GO_Central"/>
</dbReference>
<comment type="similarity">
    <text evidence="1">Belongs to the SNF2/RAD54 helicase family. RAD16 subfamily.</text>
</comment>
<evidence type="ECO:0000259" key="11">
    <source>
        <dbReference type="PROSITE" id="PS50089"/>
    </source>
</evidence>
<dbReference type="Gene3D" id="3.40.50.300">
    <property type="entry name" value="P-loop containing nucleotide triphosphate hydrolases"/>
    <property type="match status" value="1"/>
</dbReference>
<dbReference type="Proteomes" id="UP000235145">
    <property type="component" value="Unassembled WGS sequence"/>
</dbReference>
<dbReference type="EMBL" id="NBSK02000009">
    <property type="protein sequence ID" value="KAJ0184790.1"/>
    <property type="molecule type" value="Genomic_DNA"/>
</dbReference>
<dbReference type="InterPro" id="IPR001650">
    <property type="entry name" value="Helicase_C-like"/>
</dbReference>
<gene>
    <name evidence="14" type="ORF">LSAT_V11C900498840</name>
</gene>
<dbReference type="PANTHER" id="PTHR45626:SF12">
    <property type="entry name" value="DNA REPAIR PROTEIN RAD16"/>
    <property type="match status" value="1"/>
</dbReference>
<dbReference type="PROSITE" id="PS50089">
    <property type="entry name" value="ZF_RING_2"/>
    <property type="match status" value="1"/>
</dbReference>
<evidence type="ECO:0000256" key="9">
    <source>
        <dbReference type="PROSITE-ProRule" id="PRU00175"/>
    </source>
</evidence>
<evidence type="ECO:0000259" key="12">
    <source>
        <dbReference type="PROSITE" id="PS51192"/>
    </source>
</evidence>
<feature type="domain" description="Helicase ATP-binding" evidence="12">
    <location>
        <begin position="178"/>
        <end position="459"/>
    </location>
</feature>
<dbReference type="Pfam" id="PF00271">
    <property type="entry name" value="Helicase_C"/>
    <property type="match status" value="1"/>
</dbReference>
<dbReference type="InterPro" id="IPR014001">
    <property type="entry name" value="Helicase_ATP-bd"/>
</dbReference>
<dbReference type="InterPro" id="IPR038718">
    <property type="entry name" value="SNF2-like_sf"/>
</dbReference>
<dbReference type="InterPro" id="IPR050628">
    <property type="entry name" value="SNF2_RAD54_helicase_TF"/>
</dbReference>
<dbReference type="GO" id="GO:0006289">
    <property type="term" value="P:nucleotide-excision repair"/>
    <property type="evidence" value="ECO:0000318"/>
    <property type="project" value="GO_Central"/>
</dbReference>
<dbReference type="Gene3D" id="3.30.40.10">
    <property type="entry name" value="Zinc/RING finger domain, C3HC4 (zinc finger)"/>
    <property type="match status" value="1"/>
</dbReference>
<dbReference type="GO" id="GO:0016787">
    <property type="term" value="F:hydrolase activity"/>
    <property type="evidence" value="ECO:0007669"/>
    <property type="project" value="UniProtKB-KW"/>
</dbReference>
<dbReference type="Pfam" id="PF00097">
    <property type="entry name" value="zf-C3HC4"/>
    <property type="match status" value="1"/>
</dbReference>
<feature type="domain" description="RING-type" evidence="11">
    <location>
        <begin position="631"/>
        <end position="671"/>
    </location>
</feature>
<dbReference type="InterPro" id="IPR013083">
    <property type="entry name" value="Znf_RING/FYVE/PHD"/>
</dbReference>
<feature type="compositionally biased region" description="Basic residues" evidence="10">
    <location>
        <begin position="364"/>
        <end position="374"/>
    </location>
</feature>
<dbReference type="CDD" id="cd18793">
    <property type="entry name" value="SF2_C_SNF"/>
    <property type="match status" value="1"/>
</dbReference>
<dbReference type="Gene3D" id="3.40.50.10810">
    <property type="entry name" value="Tandem AAA-ATPase domain"/>
    <property type="match status" value="2"/>
</dbReference>
<evidence type="ECO:0000313" key="14">
    <source>
        <dbReference type="EMBL" id="KAJ0184790.1"/>
    </source>
</evidence>
<dbReference type="GO" id="GO:0008270">
    <property type="term" value="F:zinc ion binding"/>
    <property type="evidence" value="ECO:0007669"/>
    <property type="project" value="UniProtKB-KW"/>
</dbReference>
<proteinExistence type="inferred from homology"/>
<evidence type="ECO:0000256" key="4">
    <source>
        <dbReference type="ARBA" id="ARBA00022771"/>
    </source>
</evidence>
<keyword evidence="2" id="KW-0479">Metal-binding</keyword>
<evidence type="ECO:0000313" key="15">
    <source>
        <dbReference type="Proteomes" id="UP000235145"/>
    </source>
</evidence>
<comment type="caution">
    <text evidence="14">The sequence shown here is derived from an EMBL/GenBank/DDBJ whole genome shotgun (WGS) entry which is preliminary data.</text>
</comment>
<feature type="region of interest" description="Disordered" evidence="10">
    <location>
        <begin position="1"/>
        <end position="87"/>
    </location>
</feature>
<dbReference type="SUPFAM" id="SSF57850">
    <property type="entry name" value="RING/U-box"/>
    <property type="match status" value="1"/>
</dbReference>
<evidence type="ECO:0000256" key="7">
    <source>
        <dbReference type="ARBA" id="ARBA00022833"/>
    </source>
</evidence>
<dbReference type="SMART" id="SM00487">
    <property type="entry name" value="DEXDc"/>
    <property type="match status" value="1"/>
</dbReference>
<keyword evidence="8" id="KW-0067">ATP-binding</keyword>
<dbReference type="SMART" id="SM00184">
    <property type="entry name" value="RING"/>
    <property type="match status" value="1"/>
</dbReference>
<keyword evidence="6" id="KW-0347">Helicase</keyword>
<feature type="domain" description="Helicase C-terminal" evidence="13">
    <location>
        <begin position="712"/>
        <end position="876"/>
    </location>
</feature>
<dbReference type="InterPro" id="IPR017907">
    <property type="entry name" value="Znf_RING_CS"/>
</dbReference>
<evidence type="ECO:0000256" key="5">
    <source>
        <dbReference type="ARBA" id="ARBA00022801"/>
    </source>
</evidence>
<keyword evidence="3" id="KW-0547">Nucleotide-binding</keyword>
<feature type="compositionally biased region" description="Basic and acidic residues" evidence="10">
    <location>
        <begin position="1"/>
        <end position="16"/>
    </location>
</feature>
<accession>A0A9R1UCU4</accession>
<feature type="compositionally biased region" description="Basic residues" evidence="10">
    <location>
        <begin position="63"/>
        <end position="74"/>
    </location>
</feature>
<evidence type="ECO:0000256" key="2">
    <source>
        <dbReference type="ARBA" id="ARBA00022723"/>
    </source>
</evidence>
<evidence type="ECO:0000256" key="10">
    <source>
        <dbReference type="SAM" id="MobiDB-lite"/>
    </source>
</evidence>
<evidence type="ECO:0000256" key="6">
    <source>
        <dbReference type="ARBA" id="ARBA00022806"/>
    </source>
</evidence>
<protein>
    <recommendedName>
        <fullName evidence="16">DNA repair protein RAD16</fullName>
    </recommendedName>
</protein>
<feature type="compositionally biased region" description="Acidic residues" evidence="10">
    <location>
        <begin position="44"/>
        <end position="59"/>
    </location>
</feature>
<keyword evidence="15" id="KW-1185">Reference proteome</keyword>
<evidence type="ECO:0000256" key="8">
    <source>
        <dbReference type="ARBA" id="ARBA00022840"/>
    </source>
</evidence>
<dbReference type="GO" id="GO:0008094">
    <property type="term" value="F:ATP-dependent activity, acting on DNA"/>
    <property type="evidence" value="ECO:0000318"/>
    <property type="project" value="GO_Central"/>
</dbReference>
<dbReference type="AlphaFoldDB" id="A0A9R1UCU4"/>
<keyword evidence="4 9" id="KW-0863">Zinc-finger</keyword>
<dbReference type="SMART" id="SM00490">
    <property type="entry name" value="HELICc"/>
    <property type="match status" value="1"/>
</dbReference>
<dbReference type="Pfam" id="PF00176">
    <property type="entry name" value="SNF2-rel_dom"/>
    <property type="match status" value="1"/>
</dbReference>
<dbReference type="InterPro" id="IPR049730">
    <property type="entry name" value="SNF2/RAD54-like_C"/>
</dbReference>
<feature type="region of interest" description="Disordered" evidence="10">
    <location>
        <begin position="353"/>
        <end position="389"/>
    </location>
</feature>
<dbReference type="Gramene" id="rna-gnl|WGS:NBSK|LSAT_9X107220_mrna">
    <property type="protein sequence ID" value="cds-PLY90404.1"/>
    <property type="gene ID" value="gene-LSAT_9X107220"/>
</dbReference>
<dbReference type="InterPro" id="IPR000330">
    <property type="entry name" value="SNF2_N"/>
</dbReference>
<dbReference type="GO" id="GO:0004386">
    <property type="term" value="F:helicase activity"/>
    <property type="evidence" value="ECO:0007669"/>
    <property type="project" value="UniProtKB-KW"/>
</dbReference>
<evidence type="ECO:0000256" key="3">
    <source>
        <dbReference type="ARBA" id="ARBA00022741"/>
    </source>
</evidence>
<dbReference type="InterPro" id="IPR018957">
    <property type="entry name" value="Znf_C3HC4_RING-type"/>
</dbReference>
<organism evidence="14 15">
    <name type="scientific">Lactuca sativa</name>
    <name type="common">Garden lettuce</name>
    <dbReference type="NCBI Taxonomy" id="4236"/>
    <lineage>
        <taxon>Eukaryota</taxon>
        <taxon>Viridiplantae</taxon>
        <taxon>Streptophyta</taxon>
        <taxon>Embryophyta</taxon>
        <taxon>Tracheophyta</taxon>
        <taxon>Spermatophyta</taxon>
        <taxon>Magnoliopsida</taxon>
        <taxon>eudicotyledons</taxon>
        <taxon>Gunneridae</taxon>
        <taxon>Pentapetalae</taxon>
        <taxon>asterids</taxon>
        <taxon>campanulids</taxon>
        <taxon>Asterales</taxon>
        <taxon>Asteraceae</taxon>
        <taxon>Cichorioideae</taxon>
        <taxon>Cichorieae</taxon>
        <taxon>Lactucinae</taxon>
        <taxon>Lactuca</taxon>
    </lineage>
</organism>
<dbReference type="OrthoDB" id="448448at2759"/>
<dbReference type="PROSITE" id="PS51194">
    <property type="entry name" value="HELICASE_CTER"/>
    <property type="match status" value="1"/>
</dbReference>
<dbReference type="PANTHER" id="PTHR45626">
    <property type="entry name" value="TRANSCRIPTION TERMINATION FACTOR 2-RELATED"/>
    <property type="match status" value="1"/>
</dbReference>